<accession>A0ABW2VTK0</accession>
<reference evidence="2" key="1">
    <citation type="journal article" date="2019" name="Int. J. Syst. Evol. Microbiol.">
        <title>The Global Catalogue of Microorganisms (GCM) 10K type strain sequencing project: providing services to taxonomists for standard genome sequencing and annotation.</title>
        <authorList>
            <consortium name="The Broad Institute Genomics Platform"/>
            <consortium name="The Broad Institute Genome Sequencing Center for Infectious Disease"/>
            <person name="Wu L."/>
            <person name="Ma J."/>
        </authorList>
    </citation>
    <scope>NUCLEOTIDE SEQUENCE [LARGE SCALE GENOMIC DNA]</scope>
    <source>
        <strain evidence="2">CGMCC 4.7198</strain>
    </source>
</reference>
<organism evidence="1 2">
    <name type="scientific">Streptomyces lutosisoli</name>
    <dbReference type="NCBI Taxonomy" id="2665721"/>
    <lineage>
        <taxon>Bacteria</taxon>
        <taxon>Bacillati</taxon>
        <taxon>Actinomycetota</taxon>
        <taxon>Actinomycetes</taxon>
        <taxon>Kitasatosporales</taxon>
        <taxon>Streptomycetaceae</taxon>
        <taxon>Streptomyces</taxon>
    </lineage>
</organism>
<evidence type="ECO:0000313" key="2">
    <source>
        <dbReference type="Proteomes" id="UP001596957"/>
    </source>
</evidence>
<evidence type="ECO:0000313" key="1">
    <source>
        <dbReference type="EMBL" id="MFD0287856.1"/>
    </source>
</evidence>
<comment type="caution">
    <text evidence="1">The sequence shown here is derived from an EMBL/GenBank/DDBJ whole genome shotgun (WGS) entry which is preliminary data.</text>
</comment>
<dbReference type="EMBL" id="JBHTEC010000006">
    <property type="protein sequence ID" value="MFD0287856.1"/>
    <property type="molecule type" value="Genomic_DNA"/>
</dbReference>
<keyword evidence="2" id="KW-1185">Reference proteome</keyword>
<sequence>MTEQSPLAPFILDEAGATQTSHCLMLFDHDMEEVENVFGEHNAEGNGHDWEGLAQSLVHSFMPELADRLASEPSPAPSSSLART</sequence>
<proteinExistence type="predicted"/>
<gene>
    <name evidence="1" type="ORF">ACFQZP_40805</name>
</gene>
<dbReference type="Pfam" id="PF15595">
    <property type="entry name" value="Imm51"/>
    <property type="match status" value="1"/>
</dbReference>
<name>A0ABW2VTK0_9ACTN</name>
<protein>
    <submittedName>
        <fullName evidence="1">Imm51 family immunity protein</fullName>
    </submittedName>
</protein>
<dbReference type="Proteomes" id="UP001596957">
    <property type="component" value="Unassembled WGS sequence"/>
</dbReference>
<dbReference type="InterPro" id="IPR028956">
    <property type="entry name" value="Imm51"/>
</dbReference>
<dbReference type="RefSeq" id="WP_381261484.1">
    <property type="nucleotide sequence ID" value="NZ_JBHTBI010000051.1"/>
</dbReference>